<dbReference type="CDD" id="cd00609">
    <property type="entry name" value="AAT_like"/>
    <property type="match status" value="1"/>
</dbReference>
<comment type="caution">
    <text evidence="4">The sequence shown here is derived from an EMBL/GenBank/DDBJ whole genome shotgun (WGS) entry which is preliminary data.</text>
</comment>
<keyword evidence="1" id="KW-0560">Oxidoreductase</keyword>
<dbReference type="SUPFAM" id="SSF53383">
    <property type="entry name" value="PLP-dependent transferases"/>
    <property type="match status" value="1"/>
</dbReference>
<dbReference type="GO" id="GO:0016491">
    <property type="term" value="F:oxidoreductase activity"/>
    <property type="evidence" value="ECO:0007669"/>
    <property type="project" value="UniProtKB-KW"/>
</dbReference>
<dbReference type="Gene3D" id="3.40.640.10">
    <property type="entry name" value="Type I PLP-dependent aspartate aminotransferase-like (Major domain)"/>
    <property type="match status" value="1"/>
</dbReference>
<reference evidence="4 5" key="1">
    <citation type="submission" date="2020-01" db="EMBL/GenBank/DDBJ databases">
        <title>Draft genome sequence of Aspergillus udagawae IFM 46972.</title>
        <authorList>
            <person name="Takahashi H."/>
            <person name="Yaguchi T."/>
        </authorList>
    </citation>
    <scope>NUCLEOTIDE SEQUENCE [LARGE SCALE GENOMIC DNA]</scope>
    <source>
        <strain evidence="4 5">IFM 46972</strain>
    </source>
</reference>
<dbReference type="InterPro" id="IPR036812">
    <property type="entry name" value="NAD(P)_OxRdtase_dom_sf"/>
</dbReference>
<dbReference type="InterPro" id="IPR023210">
    <property type="entry name" value="NADP_OxRdtase_dom"/>
</dbReference>
<dbReference type="AlphaFoldDB" id="A0A8H3NDR3"/>
<feature type="domain" description="NADP-dependent oxidoreductase" evidence="3">
    <location>
        <begin position="417"/>
        <end position="712"/>
    </location>
</feature>
<protein>
    <submittedName>
        <fullName evidence="4">Kynurenine--oxoglutarate transaminase 1</fullName>
    </submittedName>
</protein>
<accession>A0A8H3NDR3</accession>
<dbReference type="EMBL" id="BLKC01000018">
    <property type="protein sequence ID" value="GFF32202.1"/>
    <property type="molecule type" value="Genomic_DNA"/>
</dbReference>
<dbReference type="InterPro" id="IPR015422">
    <property type="entry name" value="PyrdxlP-dep_Trfase_small"/>
</dbReference>
<feature type="domain" description="Aminotransferase class I/classII large" evidence="2">
    <location>
        <begin position="36"/>
        <end position="352"/>
    </location>
</feature>
<dbReference type="Proteomes" id="UP000465221">
    <property type="component" value="Unassembled WGS sequence"/>
</dbReference>
<dbReference type="PANTHER" id="PTHR43625:SF40">
    <property type="entry name" value="ALDO-KETO REDUCTASE YAKC [NADP(+)]"/>
    <property type="match status" value="1"/>
</dbReference>
<proteinExistence type="predicted"/>
<dbReference type="Pfam" id="PF00155">
    <property type="entry name" value="Aminotran_1_2"/>
    <property type="match status" value="1"/>
</dbReference>
<dbReference type="InterPro" id="IPR050791">
    <property type="entry name" value="Aldo-Keto_reductase"/>
</dbReference>
<sequence>MPRTRPRRLNHLQGINVDQIAQIADAANNDYLRLENLDVNIPPDPEALAHTKHAVSDDPCNSYLPFTGKARLKDAAARHVSQLSGMTYSGARNCVISVGGLSGILNVLLATIEEGDEVILTDPTYRGLINRVLLAGGVPKLVPFTFEPGKEWTLDQAALRAAITDKTTAMLLMSPSMPSGGYFTLEDWTLIAEICVQKDLLLILDAAMERLVFDARPVVHPASLPGMFERTVIVGSSAKELRMIGWRVGWIVGPEDLISDIAAVSMANVVVPVGIAQEAVAVALERSSETMAPYVAELQARRDLVVAELDGLPVGVPAGGWSLLLRVSDFGLDGSTASKRLLEQGVCATAMDGWGEVHGSQYIRLPANSTYKRTEVYWCTGVLAQHSTHTVSYPIPAINMPTLPTRPLGKNGPQVPRLGFGLMGLSSFYGTAKPDPERLALLDAAYELGETFWDSADIYGDSEDLLGKWFRANPSKRGNIFLATKFANRLGPDGQRFVDSSPEYALEACDRSLARLGVKTIDLYYCHRLDRKTPIEKTVEAMAQLKAEGKIKYLGLSECSADSLRRAHKVHPITAVQMEYSPFALEIESPQYKLLETARELGVAVVAYSPLSRGFLTGAITSPDDFEEGDFRLLSPRFSKENFGKNLALVEKLKAVAAKKGVAPSQLTLAWLMAQGDDIFPIPGTTKLERLKENLGSLSVELSPEEEEEVRSACNAAEVAGSRYPESFSASCFADTPAL</sequence>
<dbReference type="GO" id="GO:0005737">
    <property type="term" value="C:cytoplasm"/>
    <property type="evidence" value="ECO:0007669"/>
    <property type="project" value="TreeGrafter"/>
</dbReference>
<dbReference type="PANTHER" id="PTHR43625">
    <property type="entry name" value="AFLATOXIN B1 ALDEHYDE REDUCTASE"/>
    <property type="match status" value="1"/>
</dbReference>
<evidence type="ECO:0000256" key="1">
    <source>
        <dbReference type="ARBA" id="ARBA00023002"/>
    </source>
</evidence>
<evidence type="ECO:0000259" key="3">
    <source>
        <dbReference type="Pfam" id="PF00248"/>
    </source>
</evidence>
<dbReference type="InterPro" id="IPR004839">
    <property type="entry name" value="Aminotransferase_I/II_large"/>
</dbReference>
<dbReference type="Gene3D" id="3.90.1150.10">
    <property type="entry name" value="Aspartate Aminotransferase, domain 1"/>
    <property type="match status" value="1"/>
</dbReference>
<gene>
    <name evidence="4" type="ORF">IFM46972_03466</name>
</gene>
<evidence type="ECO:0000313" key="4">
    <source>
        <dbReference type="EMBL" id="GFF32202.1"/>
    </source>
</evidence>
<name>A0A8H3NDR3_9EURO</name>
<dbReference type="InterPro" id="IPR015424">
    <property type="entry name" value="PyrdxlP-dep_Trfase"/>
</dbReference>
<dbReference type="Gene3D" id="3.20.20.100">
    <property type="entry name" value="NADP-dependent oxidoreductase domain"/>
    <property type="match status" value="1"/>
</dbReference>
<organism evidence="4 5">
    <name type="scientific">Aspergillus udagawae</name>
    <dbReference type="NCBI Taxonomy" id="91492"/>
    <lineage>
        <taxon>Eukaryota</taxon>
        <taxon>Fungi</taxon>
        <taxon>Dikarya</taxon>
        <taxon>Ascomycota</taxon>
        <taxon>Pezizomycotina</taxon>
        <taxon>Eurotiomycetes</taxon>
        <taxon>Eurotiomycetidae</taxon>
        <taxon>Eurotiales</taxon>
        <taxon>Aspergillaceae</taxon>
        <taxon>Aspergillus</taxon>
        <taxon>Aspergillus subgen. Fumigati</taxon>
    </lineage>
</organism>
<dbReference type="GO" id="GO:0030170">
    <property type="term" value="F:pyridoxal phosphate binding"/>
    <property type="evidence" value="ECO:0007669"/>
    <property type="project" value="InterPro"/>
</dbReference>
<evidence type="ECO:0000313" key="5">
    <source>
        <dbReference type="Proteomes" id="UP000465221"/>
    </source>
</evidence>
<dbReference type="SUPFAM" id="SSF51430">
    <property type="entry name" value="NAD(P)-linked oxidoreductase"/>
    <property type="match status" value="1"/>
</dbReference>
<dbReference type="InterPro" id="IPR015421">
    <property type="entry name" value="PyrdxlP-dep_Trfase_major"/>
</dbReference>
<dbReference type="Pfam" id="PF00248">
    <property type="entry name" value="Aldo_ket_red"/>
    <property type="match status" value="1"/>
</dbReference>
<evidence type="ECO:0000259" key="2">
    <source>
        <dbReference type="Pfam" id="PF00155"/>
    </source>
</evidence>